<dbReference type="AlphaFoldDB" id="A0A8H5HXP4"/>
<feature type="domain" description="FAD-binding" evidence="8">
    <location>
        <begin position="10"/>
        <end position="243"/>
    </location>
</feature>
<dbReference type="PRINTS" id="PR00420">
    <property type="entry name" value="RNGMNOXGNASE"/>
</dbReference>
<dbReference type="PANTHER" id="PTHR46028:SF2">
    <property type="entry name" value="KYNURENINE 3-MONOOXYGENASE"/>
    <property type="match status" value="1"/>
</dbReference>
<keyword evidence="2" id="KW-0285">Flavoprotein</keyword>
<keyword evidence="10" id="KW-1185">Reference proteome</keyword>
<evidence type="ECO:0000256" key="7">
    <source>
        <dbReference type="SAM" id="Phobius"/>
    </source>
</evidence>
<evidence type="ECO:0000313" key="9">
    <source>
        <dbReference type="EMBL" id="KAF5391368.1"/>
    </source>
</evidence>
<dbReference type="InterPro" id="IPR036188">
    <property type="entry name" value="FAD/NAD-bd_sf"/>
</dbReference>
<evidence type="ECO:0000259" key="8">
    <source>
        <dbReference type="Pfam" id="PF01494"/>
    </source>
</evidence>
<proteinExistence type="predicted"/>
<keyword evidence="7" id="KW-1133">Transmembrane helix</keyword>
<evidence type="ECO:0000256" key="1">
    <source>
        <dbReference type="ARBA" id="ARBA00001974"/>
    </source>
</evidence>
<sequence length="388" mass="44560">MLLIWFVPQSINSIDRTLLNEHLLDEASGSENIRVFFRHKVRFVDFEHRSITFEDVDTEQTLVADFDLCVGADGSHSVVRRQMMKVVRMDYHQEYIKHEYIELGMPAGADDKGHSKFALDPSHLHIWPRQSYMLIALPNKDFTFTCTLFAPSEEFDGWDNSSNIFLPWFKSNFPDALHAIGTENLIRDFTHNPRSPLICTKSSPYHFRDRAILLGDAAHSMVPFYGQGLNCGLEDVRVLNVLLNQESVSSFAESSPEQGDERLERALFRYSQERHKDLLAINDLAMANYHEMRHLVTTPIYLARKALDNLLYRLSSPRYKSLPSLSISLSNELYDQDEPKGWLPQYTMVTFRPDISYDTVRRVRARQTAILVGVGVLLGAAAVWMLLS</sequence>
<dbReference type="GO" id="GO:0070189">
    <property type="term" value="P:kynurenine metabolic process"/>
    <property type="evidence" value="ECO:0007669"/>
    <property type="project" value="TreeGrafter"/>
</dbReference>
<name>A0A8H5HXP4_9AGAR</name>
<gene>
    <name evidence="9" type="ORF">D9757_002002</name>
</gene>
<dbReference type="GO" id="GO:0071949">
    <property type="term" value="F:FAD binding"/>
    <property type="evidence" value="ECO:0007669"/>
    <property type="project" value="InterPro"/>
</dbReference>
<keyword evidence="6" id="KW-0503">Monooxygenase</keyword>
<keyword evidence="4" id="KW-0521">NADP</keyword>
<feature type="transmembrane region" description="Helical" evidence="7">
    <location>
        <begin position="369"/>
        <end position="387"/>
    </location>
</feature>
<organism evidence="9 10">
    <name type="scientific">Collybiopsis confluens</name>
    <dbReference type="NCBI Taxonomy" id="2823264"/>
    <lineage>
        <taxon>Eukaryota</taxon>
        <taxon>Fungi</taxon>
        <taxon>Dikarya</taxon>
        <taxon>Basidiomycota</taxon>
        <taxon>Agaricomycotina</taxon>
        <taxon>Agaricomycetes</taxon>
        <taxon>Agaricomycetidae</taxon>
        <taxon>Agaricales</taxon>
        <taxon>Marasmiineae</taxon>
        <taxon>Omphalotaceae</taxon>
        <taxon>Collybiopsis</taxon>
    </lineage>
</organism>
<keyword evidence="5" id="KW-0560">Oxidoreductase</keyword>
<evidence type="ECO:0000256" key="4">
    <source>
        <dbReference type="ARBA" id="ARBA00022857"/>
    </source>
</evidence>
<dbReference type="Proteomes" id="UP000518752">
    <property type="component" value="Unassembled WGS sequence"/>
</dbReference>
<accession>A0A8H5HXP4</accession>
<evidence type="ECO:0000313" key="10">
    <source>
        <dbReference type="Proteomes" id="UP000518752"/>
    </source>
</evidence>
<dbReference type="GO" id="GO:0004502">
    <property type="term" value="F:kynurenine 3-monooxygenase activity"/>
    <property type="evidence" value="ECO:0007669"/>
    <property type="project" value="TreeGrafter"/>
</dbReference>
<dbReference type="OrthoDB" id="10053569at2759"/>
<dbReference type="EMBL" id="JAACJN010000010">
    <property type="protein sequence ID" value="KAF5391368.1"/>
    <property type="molecule type" value="Genomic_DNA"/>
</dbReference>
<comment type="cofactor">
    <cofactor evidence="1">
        <name>FAD</name>
        <dbReference type="ChEBI" id="CHEBI:57692"/>
    </cofactor>
</comment>
<keyword evidence="7" id="KW-0472">Membrane</keyword>
<comment type="caution">
    <text evidence="9">The sequence shown here is derived from an EMBL/GenBank/DDBJ whole genome shotgun (WGS) entry which is preliminary data.</text>
</comment>
<evidence type="ECO:0000256" key="2">
    <source>
        <dbReference type="ARBA" id="ARBA00022630"/>
    </source>
</evidence>
<dbReference type="GO" id="GO:0005741">
    <property type="term" value="C:mitochondrial outer membrane"/>
    <property type="evidence" value="ECO:0007669"/>
    <property type="project" value="TreeGrafter"/>
</dbReference>
<keyword evidence="7" id="KW-0812">Transmembrane</keyword>
<dbReference type="Pfam" id="PF01494">
    <property type="entry name" value="FAD_binding_3"/>
    <property type="match status" value="1"/>
</dbReference>
<keyword evidence="3" id="KW-0274">FAD</keyword>
<dbReference type="Gene3D" id="3.50.50.60">
    <property type="entry name" value="FAD/NAD(P)-binding domain"/>
    <property type="match status" value="1"/>
</dbReference>
<dbReference type="InterPro" id="IPR002938">
    <property type="entry name" value="FAD-bd"/>
</dbReference>
<evidence type="ECO:0000256" key="3">
    <source>
        <dbReference type="ARBA" id="ARBA00022827"/>
    </source>
</evidence>
<dbReference type="SUPFAM" id="SSF51905">
    <property type="entry name" value="FAD/NAD(P)-binding domain"/>
    <property type="match status" value="1"/>
</dbReference>
<protein>
    <recommendedName>
        <fullName evidence="8">FAD-binding domain-containing protein</fullName>
    </recommendedName>
</protein>
<reference evidence="9 10" key="1">
    <citation type="journal article" date="2020" name="ISME J.">
        <title>Uncovering the hidden diversity of litter-decomposition mechanisms in mushroom-forming fungi.</title>
        <authorList>
            <person name="Floudas D."/>
            <person name="Bentzer J."/>
            <person name="Ahren D."/>
            <person name="Johansson T."/>
            <person name="Persson P."/>
            <person name="Tunlid A."/>
        </authorList>
    </citation>
    <scope>NUCLEOTIDE SEQUENCE [LARGE SCALE GENOMIC DNA]</scope>
    <source>
        <strain evidence="9 10">CBS 406.79</strain>
    </source>
</reference>
<dbReference type="PANTHER" id="PTHR46028">
    <property type="entry name" value="KYNURENINE 3-MONOOXYGENASE"/>
    <property type="match status" value="1"/>
</dbReference>
<evidence type="ECO:0000256" key="6">
    <source>
        <dbReference type="ARBA" id="ARBA00023033"/>
    </source>
</evidence>
<evidence type="ECO:0000256" key="5">
    <source>
        <dbReference type="ARBA" id="ARBA00023002"/>
    </source>
</evidence>